<proteinExistence type="predicted"/>
<name>A0A7K0K1N8_9ACTO</name>
<evidence type="ECO:0000313" key="1">
    <source>
        <dbReference type="EMBL" id="MST48955.1"/>
    </source>
</evidence>
<dbReference type="EMBL" id="VUMY01000002">
    <property type="protein sequence ID" value="MST48955.1"/>
    <property type="molecule type" value="Genomic_DNA"/>
</dbReference>
<reference evidence="1 2" key="1">
    <citation type="submission" date="2019-08" db="EMBL/GenBank/DDBJ databases">
        <title>In-depth cultivation of the pig gut microbiome towards novel bacterial diversity and tailored functional studies.</title>
        <authorList>
            <person name="Wylensek D."/>
            <person name="Hitch T.C.A."/>
            <person name="Clavel T."/>
        </authorList>
    </citation>
    <scope>NUCLEOTIDE SEQUENCE [LARGE SCALE GENOMIC DNA]</scope>
    <source>
        <strain evidence="1 2">RF-GAM-744-WT-7</strain>
    </source>
</reference>
<dbReference type="Proteomes" id="UP000442535">
    <property type="component" value="Unassembled WGS sequence"/>
</dbReference>
<evidence type="ECO:0000313" key="2">
    <source>
        <dbReference type="Proteomes" id="UP000442535"/>
    </source>
</evidence>
<organism evidence="1 2">
    <name type="scientific">Mobiluncus porci</name>
    <dbReference type="NCBI Taxonomy" id="2652278"/>
    <lineage>
        <taxon>Bacteria</taxon>
        <taxon>Bacillati</taxon>
        <taxon>Actinomycetota</taxon>
        <taxon>Actinomycetes</taxon>
        <taxon>Actinomycetales</taxon>
        <taxon>Actinomycetaceae</taxon>
        <taxon>Mobiluncus</taxon>
    </lineage>
</organism>
<accession>A0A7K0K1N8</accession>
<dbReference type="RefSeq" id="WP_154543156.1">
    <property type="nucleotide sequence ID" value="NZ_VUMY01000002.1"/>
</dbReference>
<gene>
    <name evidence="1" type="ORF">FYJ63_01580</name>
</gene>
<sequence>MQVSIKTPVKKEILELQATQSAKPAPAANESTWAEPVVYNTNKSGGNKEVEISASEATVYKNYTLVTFKVKNISVSGVWTFSLRVGKNESNPDDIGSFYQEFYGAEILRGTARTGPLQYQRPKDSGDSQRFAVLTGASPNRAPSSPSPGDTITFPVLFPTTKDKTITIDASAVVPTGKNKQYGWRINDIPVKPAKATKSKD</sequence>
<dbReference type="AlphaFoldDB" id="A0A7K0K1N8"/>
<keyword evidence="2" id="KW-1185">Reference proteome</keyword>
<comment type="caution">
    <text evidence="1">The sequence shown here is derived from an EMBL/GenBank/DDBJ whole genome shotgun (WGS) entry which is preliminary data.</text>
</comment>
<protein>
    <submittedName>
        <fullName evidence="1">Uncharacterized protein</fullName>
    </submittedName>
</protein>